<protein>
    <submittedName>
        <fullName evidence="1">Uncharacterized protein</fullName>
    </submittedName>
</protein>
<organism evidence="1">
    <name type="scientific">marine metagenome</name>
    <dbReference type="NCBI Taxonomy" id="408172"/>
    <lineage>
        <taxon>unclassified sequences</taxon>
        <taxon>metagenomes</taxon>
        <taxon>ecological metagenomes</taxon>
    </lineage>
</organism>
<dbReference type="EMBL" id="UINC01030251">
    <property type="protein sequence ID" value="SVB14333.1"/>
    <property type="molecule type" value="Genomic_DNA"/>
</dbReference>
<dbReference type="AlphaFoldDB" id="A0A382BMJ9"/>
<evidence type="ECO:0000313" key="1">
    <source>
        <dbReference type="EMBL" id="SVB14333.1"/>
    </source>
</evidence>
<gene>
    <name evidence="1" type="ORF">METZ01_LOCUS167187</name>
</gene>
<accession>A0A382BMJ9</accession>
<proteinExistence type="predicted"/>
<reference evidence="1" key="1">
    <citation type="submission" date="2018-05" db="EMBL/GenBank/DDBJ databases">
        <authorList>
            <person name="Lanie J.A."/>
            <person name="Ng W.-L."/>
            <person name="Kazmierczak K.M."/>
            <person name="Andrzejewski T.M."/>
            <person name="Davidsen T.M."/>
            <person name="Wayne K.J."/>
            <person name="Tettelin H."/>
            <person name="Glass J.I."/>
            <person name="Rusch D."/>
            <person name="Podicherti R."/>
            <person name="Tsui H.-C.T."/>
            <person name="Winkler M.E."/>
        </authorList>
    </citation>
    <scope>NUCLEOTIDE SEQUENCE</scope>
</reference>
<name>A0A382BMJ9_9ZZZZ</name>
<sequence>MILNDYNKEVKSAATNSIKILS</sequence>